<evidence type="ECO:0000256" key="2">
    <source>
        <dbReference type="ARBA" id="ARBA00010145"/>
    </source>
</evidence>
<gene>
    <name evidence="9" type="ORF">GCM10010913_25430</name>
</gene>
<dbReference type="PANTHER" id="PTHR36838">
    <property type="entry name" value="AUXIN EFFLUX CARRIER FAMILY PROTEIN"/>
    <property type="match status" value="1"/>
</dbReference>
<evidence type="ECO:0000256" key="7">
    <source>
        <dbReference type="ARBA" id="ARBA00023136"/>
    </source>
</evidence>
<keyword evidence="7 8" id="KW-0472">Membrane</keyword>
<feature type="transmembrane region" description="Helical" evidence="8">
    <location>
        <begin position="39"/>
        <end position="59"/>
    </location>
</feature>
<feature type="transmembrane region" description="Helical" evidence="8">
    <location>
        <begin position="199"/>
        <end position="217"/>
    </location>
</feature>
<evidence type="ECO:0000256" key="3">
    <source>
        <dbReference type="ARBA" id="ARBA00022448"/>
    </source>
</evidence>
<comment type="similarity">
    <text evidence="2">Belongs to the auxin efflux carrier (TC 2.A.69) family.</text>
</comment>
<name>A0ABQ1VWG2_9BACL</name>
<keyword evidence="3" id="KW-0813">Transport</keyword>
<evidence type="ECO:0000256" key="6">
    <source>
        <dbReference type="ARBA" id="ARBA00022989"/>
    </source>
</evidence>
<proteinExistence type="inferred from homology"/>
<sequence>MNKTKMIIEILLDVVLPIFVLIGIGAVMHRVFQLDLYTLAKINFYYITPAVVFLSMYQSEMSPELLGSVTLFYVLYIALLYGISSLVSRRMKFNQGMKAAFTNSLLLDNSGNYGLPINQLAFKGDPLAMSLQALIMTFQSLVTFTYGVMSIQKAKNGGNLKAALTGFLKMPVPYALVLGLIFHVLHLPLPYFVSKPLGYMADSMVSIALLTLGAQIIKYPLRLDRLDVYLSVLLRLLIGPVIGFALVMLLGLRGVPAQALLIASGMPTGVNSTILAEEYNNEPDFASQTVLISTLLNIVTITALISIAKHLL</sequence>
<dbReference type="Proteomes" id="UP000608420">
    <property type="component" value="Unassembled WGS sequence"/>
</dbReference>
<feature type="transmembrane region" description="Helical" evidence="8">
    <location>
        <begin position="229"/>
        <end position="252"/>
    </location>
</feature>
<evidence type="ECO:0000256" key="1">
    <source>
        <dbReference type="ARBA" id="ARBA00004651"/>
    </source>
</evidence>
<feature type="transmembrane region" description="Helical" evidence="8">
    <location>
        <begin position="133"/>
        <end position="152"/>
    </location>
</feature>
<reference evidence="10" key="1">
    <citation type="journal article" date="2019" name="Int. J. Syst. Evol. Microbiol.">
        <title>The Global Catalogue of Microorganisms (GCM) 10K type strain sequencing project: providing services to taxonomists for standard genome sequencing and annotation.</title>
        <authorList>
            <consortium name="The Broad Institute Genomics Platform"/>
            <consortium name="The Broad Institute Genome Sequencing Center for Infectious Disease"/>
            <person name="Wu L."/>
            <person name="Ma J."/>
        </authorList>
    </citation>
    <scope>NUCLEOTIDE SEQUENCE [LARGE SCALE GENOMIC DNA]</scope>
    <source>
        <strain evidence="10">CGMCC 1.15420</strain>
    </source>
</reference>
<evidence type="ECO:0000313" key="9">
    <source>
        <dbReference type="EMBL" id="GGG02632.1"/>
    </source>
</evidence>
<keyword evidence="10" id="KW-1185">Reference proteome</keyword>
<dbReference type="PANTHER" id="PTHR36838:SF1">
    <property type="entry name" value="SLR1864 PROTEIN"/>
    <property type="match status" value="1"/>
</dbReference>
<dbReference type="Gene3D" id="1.20.1530.20">
    <property type="match status" value="2"/>
</dbReference>
<protein>
    <submittedName>
        <fullName evidence="9">Transporter</fullName>
    </submittedName>
</protein>
<accession>A0ABQ1VWG2</accession>
<organism evidence="9 10">
    <name type="scientific">Paenibacillus aceti</name>
    <dbReference type="NCBI Taxonomy" id="1820010"/>
    <lineage>
        <taxon>Bacteria</taxon>
        <taxon>Bacillati</taxon>
        <taxon>Bacillota</taxon>
        <taxon>Bacilli</taxon>
        <taxon>Bacillales</taxon>
        <taxon>Paenibacillaceae</taxon>
        <taxon>Paenibacillus</taxon>
    </lineage>
</organism>
<keyword evidence="6 8" id="KW-1133">Transmembrane helix</keyword>
<evidence type="ECO:0000256" key="5">
    <source>
        <dbReference type="ARBA" id="ARBA00022692"/>
    </source>
</evidence>
<feature type="transmembrane region" description="Helical" evidence="8">
    <location>
        <begin position="65"/>
        <end position="88"/>
    </location>
</feature>
<comment type="caution">
    <text evidence="9">The sequence shown here is derived from an EMBL/GenBank/DDBJ whole genome shotgun (WGS) entry which is preliminary data.</text>
</comment>
<evidence type="ECO:0000256" key="4">
    <source>
        <dbReference type="ARBA" id="ARBA00022475"/>
    </source>
</evidence>
<feature type="transmembrane region" description="Helical" evidence="8">
    <location>
        <begin position="172"/>
        <end position="192"/>
    </location>
</feature>
<feature type="transmembrane region" description="Helical" evidence="8">
    <location>
        <begin position="288"/>
        <end position="308"/>
    </location>
</feature>
<dbReference type="InterPro" id="IPR038770">
    <property type="entry name" value="Na+/solute_symporter_sf"/>
</dbReference>
<keyword evidence="4" id="KW-1003">Cell membrane</keyword>
<dbReference type="EMBL" id="BMIW01000017">
    <property type="protein sequence ID" value="GGG02632.1"/>
    <property type="molecule type" value="Genomic_DNA"/>
</dbReference>
<dbReference type="Pfam" id="PF03547">
    <property type="entry name" value="Mem_trans"/>
    <property type="match status" value="1"/>
</dbReference>
<dbReference type="InterPro" id="IPR004776">
    <property type="entry name" value="Mem_transp_PIN-like"/>
</dbReference>
<feature type="transmembrane region" description="Helical" evidence="8">
    <location>
        <begin position="6"/>
        <end position="27"/>
    </location>
</feature>
<comment type="subcellular location">
    <subcellularLocation>
        <location evidence="1">Cell membrane</location>
        <topology evidence="1">Multi-pass membrane protein</topology>
    </subcellularLocation>
</comment>
<keyword evidence="5 8" id="KW-0812">Transmembrane</keyword>
<evidence type="ECO:0000313" key="10">
    <source>
        <dbReference type="Proteomes" id="UP000608420"/>
    </source>
</evidence>
<evidence type="ECO:0000256" key="8">
    <source>
        <dbReference type="SAM" id="Phobius"/>
    </source>
</evidence>